<keyword evidence="2" id="KW-0732">Signal</keyword>
<feature type="chain" id="PRO_5030892145" description="Cell wall hydrolase" evidence="2">
    <location>
        <begin position="27"/>
        <end position="164"/>
    </location>
</feature>
<dbReference type="RefSeq" id="WP_184269375.1">
    <property type="nucleotide sequence ID" value="NZ_JACHKY010000003.1"/>
</dbReference>
<sequence>MITAPRPHRIALLAVALSLLTGPVAAQTQAPAPTAAQSAASDPVADLLRRQGERYRRAPDSAQDPDELRQTQALNDEVVAQNDLAENEDRANAAAYARAQAQYQSELEAAAIEARERRETDLRTAAEAQAAYERQMADWRATVAACERGDRARCNAGRQAPSPN</sequence>
<reference evidence="3 4" key="1">
    <citation type="submission" date="2020-08" db="EMBL/GenBank/DDBJ databases">
        <title>Functional genomics of gut bacteria from endangered species of beetles.</title>
        <authorList>
            <person name="Carlos-Shanley C."/>
        </authorList>
    </citation>
    <scope>NUCLEOTIDE SEQUENCE [LARGE SCALE GENOMIC DNA]</scope>
    <source>
        <strain evidence="3 4">S00123</strain>
    </source>
</reference>
<name>A0A7W7N489_9CAUL</name>
<feature type="compositionally biased region" description="Basic and acidic residues" evidence="1">
    <location>
        <begin position="47"/>
        <end position="59"/>
    </location>
</feature>
<dbReference type="Proteomes" id="UP000539957">
    <property type="component" value="Unassembled WGS sequence"/>
</dbReference>
<gene>
    <name evidence="3" type="ORF">HNP32_001883</name>
</gene>
<organism evidence="3 4">
    <name type="scientific">Brevundimonas bullata</name>
    <dbReference type="NCBI Taxonomy" id="13160"/>
    <lineage>
        <taxon>Bacteria</taxon>
        <taxon>Pseudomonadati</taxon>
        <taxon>Pseudomonadota</taxon>
        <taxon>Alphaproteobacteria</taxon>
        <taxon>Caulobacterales</taxon>
        <taxon>Caulobacteraceae</taxon>
        <taxon>Brevundimonas</taxon>
    </lineage>
</organism>
<evidence type="ECO:0000256" key="1">
    <source>
        <dbReference type="SAM" id="MobiDB-lite"/>
    </source>
</evidence>
<evidence type="ECO:0008006" key="5">
    <source>
        <dbReference type="Google" id="ProtNLM"/>
    </source>
</evidence>
<feature type="signal peptide" evidence="2">
    <location>
        <begin position="1"/>
        <end position="26"/>
    </location>
</feature>
<evidence type="ECO:0000256" key="2">
    <source>
        <dbReference type="SAM" id="SignalP"/>
    </source>
</evidence>
<proteinExistence type="predicted"/>
<evidence type="ECO:0000313" key="3">
    <source>
        <dbReference type="EMBL" id="MBB4798139.1"/>
    </source>
</evidence>
<dbReference type="EMBL" id="JACHKY010000003">
    <property type="protein sequence ID" value="MBB4798139.1"/>
    <property type="molecule type" value="Genomic_DNA"/>
</dbReference>
<protein>
    <recommendedName>
        <fullName evidence="5">Cell wall hydrolase</fullName>
    </recommendedName>
</protein>
<dbReference type="AlphaFoldDB" id="A0A7W7N489"/>
<evidence type="ECO:0000313" key="4">
    <source>
        <dbReference type="Proteomes" id="UP000539957"/>
    </source>
</evidence>
<keyword evidence="4" id="KW-1185">Reference proteome</keyword>
<accession>A0A7W7N489</accession>
<comment type="caution">
    <text evidence="3">The sequence shown here is derived from an EMBL/GenBank/DDBJ whole genome shotgun (WGS) entry which is preliminary data.</text>
</comment>
<feature type="region of interest" description="Disordered" evidence="1">
    <location>
        <begin position="28"/>
        <end position="68"/>
    </location>
</feature>
<feature type="compositionally biased region" description="Low complexity" evidence="1">
    <location>
        <begin position="28"/>
        <end position="41"/>
    </location>
</feature>